<comment type="caution">
    <text evidence="11">The sequence shown here is derived from an EMBL/GenBank/DDBJ whole genome shotgun (WGS) entry which is preliminary data.</text>
</comment>
<gene>
    <name evidence="11" type="ORF">P5673_024219</name>
</gene>
<keyword evidence="12" id="KW-1185">Reference proteome</keyword>
<evidence type="ECO:0000256" key="9">
    <source>
        <dbReference type="ARBA" id="ARBA00023136"/>
    </source>
</evidence>
<keyword evidence="8 10" id="KW-0333">Golgi apparatus</keyword>
<keyword evidence="3 10" id="KW-0328">Glycosyltransferase</keyword>
<keyword evidence="9 10" id="KW-0472">Membrane</keyword>
<evidence type="ECO:0000256" key="7">
    <source>
        <dbReference type="ARBA" id="ARBA00022989"/>
    </source>
</evidence>
<accession>A0AAD9UYC0</accession>
<evidence type="ECO:0000313" key="12">
    <source>
        <dbReference type="Proteomes" id="UP001249851"/>
    </source>
</evidence>
<evidence type="ECO:0000256" key="2">
    <source>
        <dbReference type="ARBA" id="ARBA00008661"/>
    </source>
</evidence>
<evidence type="ECO:0000256" key="4">
    <source>
        <dbReference type="ARBA" id="ARBA00022679"/>
    </source>
</evidence>
<name>A0AAD9UYC0_ACRCE</name>
<dbReference type="EC" id="2.4.1.-" evidence="10"/>
<dbReference type="GO" id="GO:0047220">
    <property type="term" value="F:galactosylxylosylprotein 3-beta-galactosyltransferase activity"/>
    <property type="evidence" value="ECO:0007669"/>
    <property type="project" value="TreeGrafter"/>
</dbReference>
<evidence type="ECO:0000313" key="11">
    <source>
        <dbReference type="EMBL" id="KAK2554222.1"/>
    </source>
</evidence>
<comment type="subcellular location">
    <subcellularLocation>
        <location evidence="1 10">Golgi apparatus membrane</location>
        <topology evidence="1 10">Single-pass type II membrane protein</topology>
    </subcellularLocation>
</comment>
<dbReference type="InterPro" id="IPR002659">
    <property type="entry name" value="Glyco_trans_31"/>
</dbReference>
<feature type="transmembrane region" description="Helical" evidence="10">
    <location>
        <begin position="12"/>
        <end position="31"/>
    </location>
</feature>
<dbReference type="AlphaFoldDB" id="A0AAD9UYC0"/>
<dbReference type="EMBL" id="JARQWQ010000071">
    <property type="protein sequence ID" value="KAK2554222.1"/>
    <property type="molecule type" value="Genomic_DNA"/>
</dbReference>
<dbReference type="Gene3D" id="3.90.550.50">
    <property type="match status" value="1"/>
</dbReference>
<reference evidence="11" key="1">
    <citation type="journal article" date="2023" name="G3 (Bethesda)">
        <title>Whole genome assembly and annotation of the endangered Caribbean coral Acropora cervicornis.</title>
        <authorList>
            <person name="Selwyn J.D."/>
            <person name="Vollmer S.V."/>
        </authorList>
    </citation>
    <scope>NUCLEOTIDE SEQUENCE</scope>
    <source>
        <strain evidence="11">K2</strain>
    </source>
</reference>
<dbReference type="GO" id="GO:0006493">
    <property type="term" value="P:protein O-linked glycosylation"/>
    <property type="evidence" value="ECO:0007669"/>
    <property type="project" value="TreeGrafter"/>
</dbReference>
<protein>
    <recommendedName>
        <fullName evidence="10">Hexosyltransferase</fullName>
        <ecNumber evidence="10">2.4.1.-</ecNumber>
    </recommendedName>
</protein>
<keyword evidence="4" id="KW-0808">Transferase</keyword>
<evidence type="ECO:0000256" key="1">
    <source>
        <dbReference type="ARBA" id="ARBA00004323"/>
    </source>
</evidence>
<keyword evidence="5 10" id="KW-0812">Transmembrane</keyword>
<dbReference type="PANTHER" id="PTHR11214">
    <property type="entry name" value="BETA-1,3-N-ACETYLGLUCOSAMINYLTRANSFERASE"/>
    <property type="match status" value="1"/>
</dbReference>
<evidence type="ECO:0000256" key="10">
    <source>
        <dbReference type="RuleBase" id="RU363063"/>
    </source>
</evidence>
<dbReference type="GO" id="GO:0006024">
    <property type="term" value="P:glycosaminoglycan biosynthetic process"/>
    <property type="evidence" value="ECO:0007669"/>
    <property type="project" value="TreeGrafter"/>
</dbReference>
<evidence type="ECO:0000256" key="8">
    <source>
        <dbReference type="ARBA" id="ARBA00023034"/>
    </source>
</evidence>
<proteinExistence type="inferred from homology"/>
<evidence type="ECO:0000256" key="6">
    <source>
        <dbReference type="ARBA" id="ARBA00022968"/>
    </source>
</evidence>
<comment type="similarity">
    <text evidence="2 10">Belongs to the glycosyltransferase 31 family.</text>
</comment>
<dbReference type="Pfam" id="PF01762">
    <property type="entry name" value="Galactosyl_T"/>
    <property type="match status" value="1"/>
</dbReference>
<evidence type="ECO:0000256" key="5">
    <source>
        <dbReference type="ARBA" id="ARBA00022692"/>
    </source>
</evidence>
<organism evidence="11 12">
    <name type="scientific">Acropora cervicornis</name>
    <name type="common">Staghorn coral</name>
    <dbReference type="NCBI Taxonomy" id="6130"/>
    <lineage>
        <taxon>Eukaryota</taxon>
        <taxon>Metazoa</taxon>
        <taxon>Cnidaria</taxon>
        <taxon>Anthozoa</taxon>
        <taxon>Hexacorallia</taxon>
        <taxon>Scleractinia</taxon>
        <taxon>Astrocoeniina</taxon>
        <taxon>Acroporidae</taxon>
        <taxon>Acropora</taxon>
    </lineage>
</organism>
<sequence>MGWRHPSLCALYSTFIYAFICTVLLLVYIHFSTLPGRYSKSDTLNRTLERNIEPAIGVRFAVEQSDDTENLASLGGTDSVEYTNVIPVIDFKDLGHKKRKLLLLIIVSTAPGRFKRRQGIRETWWKNCHNNREVRCLFLTDGFITDNAQRDLIIQERSKYKDIELQPLLGWEFGLRFLSQIRWAFAKFDFQYFLRIDDDYFLCLKRLLAELPWRPKRNLVWGSFHCEAGITWIDESFMIFTPDIIDKFLSQNESTRLCHAHADQQIGIWLNDIPTRHLVHDSRLHHTVAPASFSPQFVNVTNVCDSYLGIHGTYEDKMRYFGLNSNDSMKVESPFPDFSTFCKSKTFDYRIFNKEWKYQPKLCKDNPRWNVGRTIYVGRENRPP</sequence>
<evidence type="ECO:0000256" key="3">
    <source>
        <dbReference type="ARBA" id="ARBA00022676"/>
    </source>
</evidence>
<reference evidence="11" key="2">
    <citation type="journal article" date="2023" name="Science">
        <title>Genomic signatures of disease resistance in endangered staghorn corals.</title>
        <authorList>
            <person name="Vollmer S.V."/>
            <person name="Selwyn J.D."/>
            <person name="Despard B.A."/>
            <person name="Roesel C.L."/>
        </authorList>
    </citation>
    <scope>NUCLEOTIDE SEQUENCE</scope>
    <source>
        <strain evidence="11">K2</strain>
    </source>
</reference>
<dbReference type="PANTHER" id="PTHR11214:SF3">
    <property type="entry name" value="BETA-1,3-GALACTOSYLTRANSFERASE 6"/>
    <property type="match status" value="1"/>
</dbReference>
<dbReference type="Proteomes" id="UP001249851">
    <property type="component" value="Unassembled WGS sequence"/>
</dbReference>
<keyword evidence="6 10" id="KW-0735">Signal-anchor</keyword>
<dbReference type="GO" id="GO:0000139">
    <property type="term" value="C:Golgi membrane"/>
    <property type="evidence" value="ECO:0007669"/>
    <property type="project" value="UniProtKB-SubCell"/>
</dbReference>
<keyword evidence="7 10" id="KW-1133">Transmembrane helix</keyword>